<accession>A0ABR7D2Z0</accession>
<sequence length="400" mass="45936">MENQNNEHTDYLDIPETIYEILAGNLSGEPLSAEENRLLETWKQTHPANQAIYEQFRSLMERNSGILRGNDRKILFEQIQQRIKTQEAKRQKQKHLAWLSAAASILITLGMFYYFSSNHHPEIKTPTPAAQQIKPGESKALLQLATGEIIPLDARQQEYIVVDSTFEIKNQAHTLIYDTKDSTTKNITYNTLSVPMGAEYKVILSDGTKVYLNSGSGLHYPTGFTGKNREVCLIGEAYFEVAKDTLHPFIVKTGQMSIRVLGTSFNVKAYPTQEQTAATLEEGKIQVTCRGKSYDITPGNQITYNTTNRKTEIKEVDTELYTSWKSGYYKFEQMSLQEIMSTLALWYDLNIFYQNPETKDILFTGRLKRYENVENLLKKFEQTNEIKFIIKERSVTIKKK</sequence>
<name>A0ABR7D2Z0_9BACT</name>
<evidence type="ECO:0000259" key="3">
    <source>
        <dbReference type="Pfam" id="PF16344"/>
    </source>
</evidence>
<dbReference type="InterPro" id="IPR012373">
    <property type="entry name" value="Ferrdict_sens_TM"/>
</dbReference>
<feature type="domain" description="FecR protein" evidence="2">
    <location>
        <begin position="191"/>
        <end position="285"/>
    </location>
</feature>
<gene>
    <name evidence="4" type="ORF">H8S64_14605</name>
</gene>
<evidence type="ECO:0000313" key="4">
    <source>
        <dbReference type="EMBL" id="MBC5622328.1"/>
    </source>
</evidence>
<keyword evidence="5" id="KW-1185">Reference proteome</keyword>
<organism evidence="4 5">
    <name type="scientific">Butyricimonas hominis</name>
    <dbReference type="NCBI Taxonomy" id="2763032"/>
    <lineage>
        <taxon>Bacteria</taxon>
        <taxon>Pseudomonadati</taxon>
        <taxon>Bacteroidota</taxon>
        <taxon>Bacteroidia</taxon>
        <taxon>Bacteroidales</taxon>
        <taxon>Odoribacteraceae</taxon>
        <taxon>Butyricimonas</taxon>
    </lineage>
</organism>
<keyword evidence="1" id="KW-0472">Membrane</keyword>
<dbReference type="Pfam" id="PF04773">
    <property type="entry name" value="FecR"/>
    <property type="match status" value="1"/>
</dbReference>
<dbReference type="RefSeq" id="WP_186976969.1">
    <property type="nucleotide sequence ID" value="NZ_JACOOH010000006.1"/>
</dbReference>
<dbReference type="InterPro" id="IPR006860">
    <property type="entry name" value="FecR"/>
</dbReference>
<dbReference type="EMBL" id="JACOOH010000006">
    <property type="protein sequence ID" value="MBC5622328.1"/>
    <property type="molecule type" value="Genomic_DNA"/>
</dbReference>
<dbReference type="InterPro" id="IPR032508">
    <property type="entry name" value="FecR_C"/>
</dbReference>
<dbReference type="Pfam" id="PF16344">
    <property type="entry name" value="FecR_C"/>
    <property type="match status" value="1"/>
</dbReference>
<evidence type="ECO:0000313" key="5">
    <source>
        <dbReference type="Proteomes" id="UP000646484"/>
    </source>
</evidence>
<reference evidence="4 5" key="1">
    <citation type="submission" date="2020-08" db="EMBL/GenBank/DDBJ databases">
        <title>Genome public.</title>
        <authorList>
            <person name="Liu C."/>
            <person name="Sun Q."/>
        </authorList>
    </citation>
    <scope>NUCLEOTIDE SEQUENCE [LARGE SCALE GENOMIC DNA]</scope>
    <source>
        <strain evidence="4 5">NSJ-56</strain>
    </source>
</reference>
<proteinExistence type="predicted"/>
<evidence type="ECO:0000259" key="2">
    <source>
        <dbReference type="Pfam" id="PF04773"/>
    </source>
</evidence>
<keyword evidence="1" id="KW-0812">Transmembrane</keyword>
<dbReference type="Gene3D" id="2.60.120.1440">
    <property type="match status" value="1"/>
</dbReference>
<dbReference type="Gene3D" id="3.55.50.30">
    <property type="match status" value="1"/>
</dbReference>
<comment type="caution">
    <text evidence="4">The sequence shown here is derived from an EMBL/GenBank/DDBJ whole genome shotgun (WGS) entry which is preliminary data.</text>
</comment>
<evidence type="ECO:0000256" key="1">
    <source>
        <dbReference type="SAM" id="Phobius"/>
    </source>
</evidence>
<feature type="transmembrane region" description="Helical" evidence="1">
    <location>
        <begin position="96"/>
        <end position="115"/>
    </location>
</feature>
<dbReference type="PANTHER" id="PTHR30273">
    <property type="entry name" value="PERIPLASMIC SIGNAL SENSOR AND SIGMA FACTOR ACTIVATOR FECR-RELATED"/>
    <property type="match status" value="1"/>
</dbReference>
<feature type="domain" description="Protein FecR C-terminal" evidence="3">
    <location>
        <begin position="329"/>
        <end position="397"/>
    </location>
</feature>
<keyword evidence="1" id="KW-1133">Transmembrane helix</keyword>
<protein>
    <submittedName>
        <fullName evidence="4">DUF4974 domain-containing protein</fullName>
    </submittedName>
</protein>
<dbReference type="PANTHER" id="PTHR30273:SF2">
    <property type="entry name" value="PROTEIN FECR"/>
    <property type="match status" value="1"/>
</dbReference>
<dbReference type="Proteomes" id="UP000646484">
    <property type="component" value="Unassembled WGS sequence"/>
</dbReference>